<dbReference type="InterPro" id="IPR013342">
    <property type="entry name" value="Mandelate_racemase_C"/>
</dbReference>
<organism evidence="7 8">
    <name type="scientific">Haloglomus irregulare</name>
    <dbReference type="NCBI Taxonomy" id="2234134"/>
    <lineage>
        <taxon>Archaea</taxon>
        <taxon>Methanobacteriati</taxon>
        <taxon>Methanobacteriota</taxon>
        <taxon>Stenosarchaea group</taxon>
        <taxon>Halobacteria</taxon>
        <taxon>Halobacteriales</taxon>
        <taxon>Natronomonadaceae</taxon>
        <taxon>Haloglomus</taxon>
    </lineage>
</organism>
<keyword evidence="4" id="KW-0460">Magnesium</keyword>
<evidence type="ECO:0000256" key="1">
    <source>
        <dbReference type="ARBA" id="ARBA00001946"/>
    </source>
</evidence>
<evidence type="ECO:0000256" key="4">
    <source>
        <dbReference type="ARBA" id="ARBA00022842"/>
    </source>
</evidence>
<evidence type="ECO:0000313" key="8">
    <source>
        <dbReference type="Proteomes" id="UP000319894"/>
    </source>
</evidence>
<comment type="similarity">
    <text evidence="2">Belongs to the mandelate racemase/muconate lactonizing enzyme family.</text>
</comment>
<dbReference type="GO" id="GO:0009063">
    <property type="term" value="P:amino acid catabolic process"/>
    <property type="evidence" value="ECO:0007669"/>
    <property type="project" value="InterPro"/>
</dbReference>
<reference evidence="7 8" key="1">
    <citation type="submission" date="2018-06" db="EMBL/GenBank/DDBJ databases">
        <title>Natronomonas sp. F16-60 a new haloarchaeon isolated from a solar saltern of Isla Cristina, Huelva, Spain.</title>
        <authorList>
            <person name="Duran-Viseras A."/>
            <person name="Sanchez-Porro C."/>
            <person name="Ventosa A."/>
        </authorList>
    </citation>
    <scope>NUCLEOTIDE SEQUENCE [LARGE SCALE GENOMIC DNA]</scope>
    <source>
        <strain evidence="7 8">F16-60</strain>
    </source>
</reference>
<dbReference type="InterPro" id="IPR036849">
    <property type="entry name" value="Enolase-like_C_sf"/>
</dbReference>
<comment type="caution">
    <text evidence="7">The sequence shown here is derived from an EMBL/GenBank/DDBJ whole genome shotgun (WGS) entry which is preliminary data.</text>
</comment>
<dbReference type="CDD" id="cd03319">
    <property type="entry name" value="L-Ala-DL-Glu_epimerase"/>
    <property type="match status" value="1"/>
</dbReference>
<evidence type="ECO:0000256" key="3">
    <source>
        <dbReference type="ARBA" id="ARBA00022723"/>
    </source>
</evidence>
<dbReference type="SFLD" id="SFLDF00009">
    <property type="entry name" value="o-succinylbenzoate_synthase"/>
    <property type="match status" value="1"/>
</dbReference>
<dbReference type="SUPFAM" id="SSF54826">
    <property type="entry name" value="Enolase N-terminal domain-like"/>
    <property type="match status" value="1"/>
</dbReference>
<protein>
    <submittedName>
        <fullName evidence="7">Dipeptide epimerase</fullName>
    </submittedName>
</protein>
<dbReference type="InterPro" id="IPR018110">
    <property type="entry name" value="Mandel_Rmase/mucon_lact_enz_CS"/>
</dbReference>
<proteinExistence type="inferred from homology"/>
<dbReference type="InterPro" id="IPR013341">
    <property type="entry name" value="Mandelate_racemase_N_dom"/>
</dbReference>
<name>A0A554NB30_9EURY</name>
<dbReference type="PANTHER" id="PTHR48073">
    <property type="entry name" value="O-SUCCINYLBENZOATE SYNTHASE-RELATED"/>
    <property type="match status" value="1"/>
</dbReference>
<dbReference type="InterPro" id="IPR029065">
    <property type="entry name" value="Enolase_C-like"/>
</dbReference>
<dbReference type="GO" id="GO:0016855">
    <property type="term" value="F:racemase and epimerase activity, acting on amino acids and derivatives"/>
    <property type="evidence" value="ECO:0007669"/>
    <property type="project" value="InterPro"/>
</dbReference>
<dbReference type="PANTHER" id="PTHR48073:SF2">
    <property type="entry name" value="O-SUCCINYLBENZOATE SYNTHASE"/>
    <property type="match status" value="1"/>
</dbReference>
<dbReference type="EMBL" id="QMDX01000004">
    <property type="protein sequence ID" value="TSD14190.1"/>
    <property type="molecule type" value="Genomic_DNA"/>
</dbReference>
<dbReference type="AlphaFoldDB" id="A0A554NB30"/>
<feature type="domain" description="Mandelate racemase/muconate lactonizing enzyme C-terminal" evidence="6">
    <location>
        <begin position="148"/>
        <end position="241"/>
    </location>
</feature>
<dbReference type="SUPFAM" id="SSF51604">
    <property type="entry name" value="Enolase C-terminal domain-like"/>
    <property type="match status" value="1"/>
</dbReference>
<evidence type="ECO:0000313" key="7">
    <source>
        <dbReference type="EMBL" id="TSD14190.1"/>
    </source>
</evidence>
<dbReference type="SMART" id="SM00922">
    <property type="entry name" value="MR_MLE"/>
    <property type="match status" value="1"/>
</dbReference>
<dbReference type="Gene3D" id="3.20.20.120">
    <property type="entry name" value="Enolase-like C-terminal domain"/>
    <property type="match status" value="1"/>
</dbReference>
<keyword evidence="5" id="KW-0413">Isomerase</keyword>
<sequence>MTGADGDGDGVADWSVETVGMELDAPFGISRGTTATAESVVVRLTDGQGREGVGAGAPDAYYGGTPATAMTVLPDLLAVVEGEPPGRLQRHHAAFDDVVRGNPAARAAVDVACHDLHARQVDRPLHALLGHDPDRAPRSCYSVGLAPPEAMRERAAAAAEAGFEHLKVKLGTDRDRERVAAVRDGAPQASLRVDANGAWAPHEAVRKSHWLADFDVAFVEQPVAASDREGLRFVYEHSSLPVAADESCVTAADVPDVADRSDVIVVKLDKAGGVWPALRQLHAARAHDCEVMVGCMVETNASLAAAAALAPACDYADLDGSLLLADGADPFAFDGIRPDGGLDLSVVERGSGVTGR</sequence>
<dbReference type="InterPro" id="IPR029017">
    <property type="entry name" value="Enolase-like_N"/>
</dbReference>
<dbReference type="Gene3D" id="3.30.390.10">
    <property type="entry name" value="Enolase-like, N-terminal domain"/>
    <property type="match status" value="1"/>
</dbReference>
<evidence type="ECO:0000256" key="5">
    <source>
        <dbReference type="ARBA" id="ARBA00023235"/>
    </source>
</evidence>
<dbReference type="PROSITE" id="PS00909">
    <property type="entry name" value="MR_MLE_2"/>
    <property type="match status" value="1"/>
</dbReference>
<dbReference type="Pfam" id="PF13378">
    <property type="entry name" value="MR_MLE_C"/>
    <property type="match status" value="1"/>
</dbReference>
<dbReference type="Pfam" id="PF02746">
    <property type="entry name" value="MR_MLE_N"/>
    <property type="match status" value="1"/>
</dbReference>
<dbReference type="SFLD" id="SFLDG00180">
    <property type="entry name" value="muconate_cycloisomerase"/>
    <property type="match status" value="1"/>
</dbReference>
<comment type="cofactor">
    <cofactor evidence="1">
        <name>Mg(2+)</name>
        <dbReference type="ChEBI" id="CHEBI:18420"/>
    </cofactor>
</comment>
<dbReference type="InterPro" id="IPR034603">
    <property type="entry name" value="Dipeptide_epimerase"/>
</dbReference>
<keyword evidence="3" id="KW-0479">Metal-binding</keyword>
<gene>
    <name evidence="7" type="ORF">DP107_08000</name>
</gene>
<dbReference type="InParanoid" id="A0A554NB30"/>
<dbReference type="OrthoDB" id="372081at2157"/>
<dbReference type="Proteomes" id="UP000319894">
    <property type="component" value="Unassembled WGS sequence"/>
</dbReference>
<dbReference type="GO" id="GO:0046872">
    <property type="term" value="F:metal ion binding"/>
    <property type="evidence" value="ECO:0007669"/>
    <property type="project" value="UniProtKB-KW"/>
</dbReference>
<dbReference type="SFLD" id="SFLDS00001">
    <property type="entry name" value="Enolase"/>
    <property type="match status" value="1"/>
</dbReference>
<evidence type="ECO:0000259" key="6">
    <source>
        <dbReference type="SMART" id="SM00922"/>
    </source>
</evidence>
<evidence type="ECO:0000256" key="2">
    <source>
        <dbReference type="ARBA" id="ARBA00008031"/>
    </source>
</evidence>
<keyword evidence="8" id="KW-1185">Reference proteome</keyword>
<dbReference type="RefSeq" id="WP_144261637.1">
    <property type="nucleotide sequence ID" value="NZ_QMDX01000004.1"/>
</dbReference>
<accession>A0A554NB30</accession>